<dbReference type="InterPro" id="IPR039426">
    <property type="entry name" value="TonB-dep_rcpt-like"/>
</dbReference>
<keyword evidence="15" id="KW-0675">Receptor</keyword>
<evidence type="ECO:0000256" key="10">
    <source>
        <dbReference type="ARBA" id="ARBA00023237"/>
    </source>
</evidence>
<accession>A0ABS0EGV0</accession>
<name>A0ABS0EGV0_9FLAO</name>
<keyword evidence="6" id="KW-0408">Iron</keyword>
<evidence type="ECO:0000313" key="15">
    <source>
        <dbReference type="EMBL" id="MBF8149416.1"/>
    </source>
</evidence>
<keyword evidence="16" id="KW-1185">Reference proteome</keyword>
<keyword evidence="8 12" id="KW-0798">TonB box</keyword>
<protein>
    <submittedName>
        <fullName evidence="15">TonB-dependent receptor plug domain-containing protein</fullName>
    </submittedName>
</protein>
<dbReference type="Pfam" id="PF07715">
    <property type="entry name" value="Plug"/>
    <property type="match status" value="1"/>
</dbReference>
<dbReference type="Pfam" id="PF00593">
    <property type="entry name" value="TonB_dep_Rec_b-barrel"/>
    <property type="match status" value="1"/>
</dbReference>
<keyword evidence="9 11" id="KW-0472">Membrane</keyword>
<evidence type="ECO:0000256" key="11">
    <source>
        <dbReference type="PROSITE-ProRule" id="PRU01360"/>
    </source>
</evidence>
<keyword evidence="5 11" id="KW-0812">Transmembrane</keyword>
<organism evidence="15 16">
    <name type="scientific">Winogradskyella marina</name>
    <dbReference type="NCBI Taxonomy" id="2785530"/>
    <lineage>
        <taxon>Bacteria</taxon>
        <taxon>Pseudomonadati</taxon>
        <taxon>Bacteroidota</taxon>
        <taxon>Flavobacteriia</taxon>
        <taxon>Flavobacteriales</taxon>
        <taxon>Flavobacteriaceae</taxon>
        <taxon>Winogradskyella</taxon>
    </lineage>
</organism>
<keyword evidence="4" id="KW-0410">Iron transport</keyword>
<keyword evidence="3 11" id="KW-1134">Transmembrane beta strand</keyword>
<evidence type="ECO:0000256" key="6">
    <source>
        <dbReference type="ARBA" id="ARBA00023004"/>
    </source>
</evidence>
<evidence type="ECO:0000256" key="1">
    <source>
        <dbReference type="ARBA" id="ARBA00004571"/>
    </source>
</evidence>
<reference evidence="15 16" key="1">
    <citation type="submission" date="2020-11" db="EMBL/GenBank/DDBJ databases">
        <title>Winogradskyella marina sp. nov., isolated from marine sediment.</title>
        <authorList>
            <person name="Bo J."/>
            <person name="Wang S."/>
            <person name="Song X."/>
            <person name="Du Z."/>
        </authorList>
    </citation>
    <scope>NUCLEOTIDE SEQUENCE [LARGE SCALE GENOMIC DNA]</scope>
    <source>
        <strain evidence="15 16">F6397</strain>
    </source>
</reference>
<dbReference type="InterPro" id="IPR012910">
    <property type="entry name" value="Plug_dom"/>
</dbReference>
<dbReference type="InterPro" id="IPR008969">
    <property type="entry name" value="CarboxyPept-like_regulatory"/>
</dbReference>
<dbReference type="EMBL" id="JADOET010000003">
    <property type="protein sequence ID" value="MBF8149416.1"/>
    <property type="molecule type" value="Genomic_DNA"/>
</dbReference>
<dbReference type="SUPFAM" id="SSF49464">
    <property type="entry name" value="Carboxypeptidase regulatory domain-like"/>
    <property type="match status" value="1"/>
</dbReference>
<dbReference type="PANTHER" id="PTHR32552:SF81">
    <property type="entry name" value="TONB-DEPENDENT OUTER MEMBRANE RECEPTOR"/>
    <property type="match status" value="1"/>
</dbReference>
<evidence type="ECO:0000256" key="9">
    <source>
        <dbReference type="ARBA" id="ARBA00023136"/>
    </source>
</evidence>
<dbReference type="SUPFAM" id="SSF56935">
    <property type="entry name" value="Porins"/>
    <property type="match status" value="1"/>
</dbReference>
<evidence type="ECO:0000256" key="12">
    <source>
        <dbReference type="RuleBase" id="RU003357"/>
    </source>
</evidence>
<dbReference type="Proteomes" id="UP000611215">
    <property type="component" value="Unassembled WGS sequence"/>
</dbReference>
<dbReference type="Gene3D" id="2.170.130.10">
    <property type="entry name" value="TonB-dependent receptor, plug domain"/>
    <property type="match status" value="1"/>
</dbReference>
<keyword evidence="10 11" id="KW-0998">Cell outer membrane</keyword>
<dbReference type="InterPro" id="IPR037066">
    <property type="entry name" value="Plug_dom_sf"/>
</dbReference>
<dbReference type="Gene3D" id="2.40.170.20">
    <property type="entry name" value="TonB-dependent receptor, beta-barrel domain"/>
    <property type="match status" value="1"/>
</dbReference>
<dbReference type="PANTHER" id="PTHR32552">
    <property type="entry name" value="FERRICHROME IRON RECEPTOR-RELATED"/>
    <property type="match status" value="1"/>
</dbReference>
<comment type="subcellular location">
    <subcellularLocation>
        <location evidence="1 11">Cell outer membrane</location>
        <topology evidence="1 11">Multi-pass membrane protein</topology>
    </subcellularLocation>
</comment>
<feature type="domain" description="TonB-dependent receptor plug" evidence="14">
    <location>
        <begin position="109"/>
        <end position="216"/>
    </location>
</feature>
<evidence type="ECO:0000256" key="2">
    <source>
        <dbReference type="ARBA" id="ARBA00022448"/>
    </source>
</evidence>
<feature type="domain" description="TonB-dependent receptor-like beta-barrel" evidence="13">
    <location>
        <begin position="297"/>
        <end position="696"/>
    </location>
</feature>
<dbReference type="InterPro" id="IPR036942">
    <property type="entry name" value="Beta-barrel_TonB_sf"/>
</dbReference>
<dbReference type="RefSeq" id="WP_195870689.1">
    <property type="nucleotide sequence ID" value="NZ_JADOET010000003.1"/>
</dbReference>
<comment type="caution">
    <text evidence="15">The sequence shown here is derived from an EMBL/GenBank/DDBJ whole genome shotgun (WGS) entry which is preliminary data.</text>
</comment>
<evidence type="ECO:0000256" key="3">
    <source>
        <dbReference type="ARBA" id="ARBA00022452"/>
    </source>
</evidence>
<evidence type="ECO:0000313" key="16">
    <source>
        <dbReference type="Proteomes" id="UP000611215"/>
    </source>
</evidence>
<evidence type="ECO:0000259" key="14">
    <source>
        <dbReference type="Pfam" id="PF07715"/>
    </source>
</evidence>
<keyword evidence="2 11" id="KW-0813">Transport</keyword>
<comment type="similarity">
    <text evidence="11 12">Belongs to the TonB-dependent receptor family.</text>
</comment>
<sequence>MKQISILTFIMSCFVFTVYGQNIKGHVVNELNQPLEAAYIYNQNSESHAHTSENGVFVITNTKLGDTLRIGLLGYKTRFILLESADNFQIILEEKAFQLDEMMITEELNTVSTISRLDLNVTPVNSSQEVLRKVPGLFIGQHAGGGKAEQIFLRGFDIDHGTDISLSVDGMPVNMVSHAHGQGYSDLHFVIPETVNKIDFGKGGYYAQEGDFNTAGYVNFKTKDYLKDSEISFSAGQFNSLRTVGLFNLLENTTNQNAYVAMEYIATDGPYDSPQNFNRLNLFGKYVMFSPENDKLTLTASHFTSRWDASGQIPQREVDNGNISRFGAIDDTEGGQTERTNLNVTFDKYINDRTTLTSNAFYSHYAFELYSNFTFFLEDPVNGDQIFQKEDRQIFGANTAISHTTFLGDTELKLTTGLGLRHDIADDIELSRTLNRRTTLENIQLGDINQTNIDAFVNAEFEFGRFKVAPALRLDYFKFMYNDALQTDYQTLSETKTIISPKLNFYYNAQDNLQLYLKSGLGFHSNDTRVVVANGGEDILPRSYGADLGTVWKPFPKLVVNSALWYLFLEQEFVYVGDAGIVEPSGKTRRYGLDLGLRYQLTDWLFLDTDATLTNARSVDDPEGENYIPLAPDFTLVGGLSVDDLNGFSGGLRFRYLDDRAANEDNSIVAEGYMVTDFNVNYSLQNITFGIAIENLFDVDWNETQFATESRLQNEAQSVEEIHFTPGTPFFLKGTVSYRF</sequence>
<gene>
    <name evidence="15" type="ORF">ITJ86_05880</name>
</gene>
<evidence type="ECO:0000256" key="7">
    <source>
        <dbReference type="ARBA" id="ARBA00023065"/>
    </source>
</evidence>
<dbReference type="InterPro" id="IPR000531">
    <property type="entry name" value="Beta-barrel_TonB"/>
</dbReference>
<evidence type="ECO:0000256" key="5">
    <source>
        <dbReference type="ARBA" id="ARBA00022692"/>
    </source>
</evidence>
<evidence type="ECO:0000256" key="8">
    <source>
        <dbReference type="ARBA" id="ARBA00023077"/>
    </source>
</evidence>
<keyword evidence="7" id="KW-0406">Ion transport</keyword>
<evidence type="ECO:0000259" key="13">
    <source>
        <dbReference type="Pfam" id="PF00593"/>
    </source>
</evidence>
<evidence type="ECO:0000256" key="4">
    <source>
        <dbReference type="ARBA" id="ARBA00022496"/>
    </source>
</evidence>
<proteinExistence type="inferred from homology"/>
<dbReference type="PROSITE" id="PS52016">
    <property type="entry name" value="TONB_DEPENDENT_REC_3"/>
    <property type="match status" value="1"/>
</dbReference>
<dbReference type="Pfam" id="PF13715">
    <property type="entry name" value="CarbopepD_reg_2"/>
    <property type="match status" value="1"/>
</dbReference>